<feature type="compositionally biased region" description="Polar residues" evidence="7">
    <location>
        <begin position="494"/>
        <end position="504"/>
    </location>
</feature>
<keyword evidence="2 8" id="KW-0812">Transmembrane</keyword>
<feature type="domain" description="Fibronectin type-III" evidence="9">
    <location>
        <begin position="108"/>
        <end position="203"/>
    </location>
</feature>
<dbReference type="SUPFAM" id="SSF49265">
    <property type="entry name" value="Fibronectin type III"/>
    <property type="match status" value="2"/>
</dbReference>
<dbReference type="InterPro" id="IPR036116">
    <property type="entry name" value="FN3_sf"/>
</dbReference>
<dbReference type="Gene3D" id="2.60.40.10">
    <property type="entry name" value="Immunoglobulins"/>
    <property type="match status" value="4"/>
</dbReference>
<feature type="transmembrane region" description="Helical" evidence="8">
    <location>
        <begin position="512"/>
        <end position="534"/>
    </location>
</feature>
<evidence type="ECO:0000256" key="3">
    <source>
        <dbReference type="ARBA" id="ARBA00022989"/>
    </source>
</evidence>
<feature type="compositionally biased region" description="Polar residues" evidence="7">
    <location>
        <begin position="722"/>
        <end position="741"/>
    </location>
</feature>
<dbReference type="Pfam" id="PF06583">
    <property type="entry name" value="Neogenin_C"/>
    <property type="match status" value="1"/>
</dbReference>
<proteinExistence type="predicted"/>
<feature type="compositionally biased region" description="Basic and acidic residues" evidence="7">
    <location>
        <begin position="459"/>
        <end position="468"/>
    </location>
</feature>
<evidence type="ECO:0000313" key="11">
    <source>
        <dbReference type="Proteomes" id="UP000299084"/>
    </source>
</evidence>
<evidence type="ECO:0000256" key="2">
    <source>
        <dbReference type="ARBA" id="ARBA00022692"/>
    </source>
</evidence>
<keyword evidence="4 8" id="KW-0472">Membrane</keyword>
<feature type="domain" description="Fibronectin type-III" evidence="9">
    <location>
        <begin position="263"/>
        <end position="359"/>
    </location>
</feature>
<dbReference type="GO" id="GO:0098609">
    <property type="term" value="P:cell-cell adhesion"/>
    <property type="evidence" value="ECO:0007669"/>
    <property type="project" value="TreeGrafter"/>
</dbReference>
<dbReference type="Proteomes" id="UP000299084">
    <property type="component" value="Unassembled WGS sequence"/>
</dbReference>
<feature type="compositionally biased region" description="Polar residues" evidence="7">
    <location>
        <begin position="636"/>
        <end position="652"/>
    </location>
</feature>
<dbReference type="FunFam" id="2.60.40.10:FF:000101">
    <property type="entry name" value="Neogenin isoform 1"/>
    <property type="match status" value="1"/>
</dbReference>
<dbReference type="PROSITE" id="PS50853">
    <property type="entry name" value="FN3"/>
    <property type="match status" value="4"/>
</dbReference>
<dbReference type="AlphaFoldDB" id="A0A5N4CDQ5"/>
<evidence type="ECO:0000259" key="9">
    <source>
        <dbReference type="PROSITE" id="PS50853"/>
    </source>
</evidence>
<dbReference type="SMART" id="SM00060">
    <property type="entry name" value="FN3"/>
    <property type="match status" value="4"/>
</dbReference>
<feature type="region of interest" description="Disordered" evidence="7">
    <location>
        <begin position="448"/>
        <end position="504"/>
    </location>
</feature>
<evidence type="ECO:0000256" key="8">
    <source>
        <dbReference type="SAM" id="Phobius"/>
    </source>
</evidence>
<evidence type="ECO:0000313" key="10">
    <source>
        <dbReference type="EMBL" id="KAB1257062.1"/>
    </source>
</evidence>
<protein>
    <submittedName>
        <fullName evidence="10">Neogenin</fullName>
    </submittedName>
</protein>
<keyword evidence="11" id="KW-1185">Reference proteome</keyword>
<dbReference type="EMBL" id="JWIN03000027">
    <property type="protein sequence ID" value="KAB1257062.1"/>
    <property type="molecule type" value="Genomic_DNA"/>
</dbReference>
<dbReference type="InterPro" id="IPR010560">
    <property type="entry name" value="Neogenin_C"/>
</dbReference>
<dbReference type="InterPro" id="IPR013783">
    <property type="entry name" value="Ig-like_fold"/>
</dbReference>
<dbReference type="PANTHER" id="PTHR44170">
    <property type="entry name" value="PROTEIN SIDEKICK"/>
    <property type="match status" value="1"/>
</dbReference>
<feature type="compositionally biased region" description="Pro residues" evidence="7">
    <location>
        <begin position="758"/>
        <end position="767"/>
    </location>
</feature>
<dbReference type="FunFam" id="2.60.40.10:FF:000216">
    <property type="entry name" value="neogenin isoform X1"/>
    <property type="match status" value="1"/>
</dbReference>
<dbReference type="GO" id="GO:0016020">
    <property type="term" value="C:membrane"/>
    <property type="evidence" value="ECO:0007669"/>
    <property type="project" value="UniProtKB-SubCell"/>
</dbReference>
<evidence type="ECO:0000256" key="1">
    <source>
        <dbReference type="ARBA" id="ARBA00004479"/>
    </source>
</evidence>
<evidence type="ECO:0000256" key="4">
    <source>
        <dbReference type="ARBA" id="ARBA00023136"/>
    </source>
</evidence>
<evidence type="ECO:0000256" key="7">
    <source>
        <dbReference type="SAM" id="MobiDB-lite"/>
    </source>
</evidence>
<feature type="domain" description="Fibronectin type-III" evidence="9">
    <location>
        <begin position="13"/>
        <end position="103"/>
    </location>
</feature>
<evidence type="ECO:0000256" key="6">
    <source>
        <dbReference type="ARBA" id="ARBA00023180"/>
    </source>
</evidence>
<keyword evidence="3 8" id="KW-1133">Transmembrane helix</keyword>
<evidence type="ECO:0000256" key="5">
    <source>
        <dbReference type="ARBA" id="ARBA00023157"/>
    </source>
</evidence>
<dbReference type="FunFam" id="2.60.40.10:FF:000133">
    <property type="entry name" value="Neogenin isoform 1"/>
    <property type="match status" value="1"/>
</dbReference>
<organism evidence="10 11">
    <name type="scientific">Camelus dromedarius</name>
    <name type="common">Dromedary</name>
    <name type="synonym">Arabian camel</name>
    <dbReference type="NCBI Taxonomy" id="9838"/>
    <lineage>
        <taxon>Eukaryota</taxon>
        <taxon>Metazoa</taxon>
        <taxon>Chordata</taxon>
        <taxon>Craniata</taxon>
        <taxon>Vertebrata</taxon>
        <taxon>Euteleostomi</taxon>
        <taxon>Mammalia</taxon>
        <taxon>Eutheria</taxon>
        <taxon>Laurasiatheria</taxon>
        <taxon>Artiodactyla</taxon>
        <taxon>Tylopoda</taxon>
        <taxon>Camelidae</taxon>
        <taxon>Camelus</taxon>
    </lineage>
</organism>
<sequence length="853" mass="93460">MEPGDKSVQLPGPAPNIRAYATSPTSVTVTWETPLSGNGEIQNYKLYYMEKGTDREQDVDVSSHSHTINGLKKYTEYSFRVVAYNKHGPGVSTQDVAVRTFSDVPSAAPQNLSLEVRNSKSIVIHWQPPPPAAQNGQITGYKIRYRKASRKSDVTETLVTGTQLSQLIEGLDRGTEYNFRVAALTINGTGPATDWLSAETFESDLDDPSSHYVITLKAFNNVGEGIPLYESAVTRPHTDTSEVDLFVINAPYTPVPDPTPMMPPVGVQASILSHDTIRITWADNSLPKHQKITDSRYYTVRWKTNIPANTKYKNANATTLSYLVTGLKPNTLYEFSVMVTKGRRSSTWSMTAHGTTFELVPTSPPKDVTVVSKEGKPRTIIVNWQPPSEANGKITGYIIYYSTDVNAEIHDWVIEPVVGNRLTHQIQELTLDTPYYFKIQARNSKGMGPMSEAVQFRTPKADSPDKMPNDQASGSAGKGSRLPDLGSDYKPPMSGSNSPHGSPTSPLDSGTLLVIIVSVGVVTIVVVVIIAVFCTRRTTSHQKNAEDKHTLPSGCCCCFVSLSVGCVMLLIFLLPNEIAVRRKRAACKSVNGSHKYKGNSKDVKPPDLWIHHERLELKPIDKSPDPNPIMTDTPIPRNSQDITPVDNSMDSNIHQRRNSYRGHESEDSMSTLAGRRGMRPKMMMPFDSQPPQQSVRNTPSTDTMPASSSQTCCTDHQDPEGATSSSYLASSQEEDSGQSLPTAHVRPSHPLKSFAVPAIPPPGPPTYDPALPSTPLLSQQALNHHIHSVKTASIGTLGRSRPPMPVVVPSAPDVQETTRMLEDSESSYEPDELTKEMAHLEGLMKDLNAITTA</sequence>
<dbReference type="FunFam" id="2.60.40.10:FF:000316">
    <property type="entry name" value="Neogenin 1"/>
    <property type="match status" value="1"/>
</dbReference>
<feature type="domain" description="Fibronectin type-III" evidence="9">
    <location>
        <begin position="364"/>
        <end position="461"/>
    </location>
</feature>
<dbReference type="CDD" id="cd00063">
    <property type="entry name" value="FN3"/>
    <property type="match status" value="4"/>
</dbReference>
<comment type="caution">
    <text evidence="10">The sequence shown here is derived from an EMBL/GenBank/DDBJ whole genome shotgun (WGS) entry which is preliminary data.</text>
</comment>
<dbReference type="PRINTS" id="PR00014">
    <property type="entry name" value="FNTYPEIII"/>
</dbReference>
<comment type="subcellular location">
    <subcellularLocation>
        <location evidence="1">Membrane</location>
        <topology evidence="1">Single-pass type I membrane protein</topology>
    </subcellularLocation>
</comment>
<keyword evidence="5" id="KW-1015">Disulfide bond</keyword>
<reference evidence="10 11" key="1">
    <citation type="journal article" date="2019" name="Mol. Ecol. Resour.">
        <title>Improving Illumina assemblies with Hi-C and long reads: an example with the North African dromedary.</title>
        <authorList>
            <person name="Elbers J.P."/>
            <person name="Rogers M.F."/>
            <person name="Perelman P.L."/>
            <person name="Proskuryakova A.A."/>
            <person name="Serdyukova N.A."/>
            <person name="Johnson W.E."/>
            <person name="Horin P."/>
            <person name="Corander J."/>
            <person name="Murphy D."/>
            <person name="Burger P.A."/>
        </authorList>
    </citation>
    <scope>NUCLEOTIDE SEQUENCE [LARGE SCALE GENOMIC DNA]</scope>
    <source>
        <strain evidence="10">Drom800</strain>
        <tissue evidence="10">Blood</tissue>
    </source>
</reference>
<accession>A0A5N4CDQ5</accession>
<dbReference type="InterPro" id="IPR003961">
    <property type="entry name" value="FN3_dom"/>
</dbReference>
<dbReference type="PANTHER" id="PTHR44170:SF14">
    <property type="entry name" value="NEOGENIN"/>
    <property type="match status" value="1"/>
</dbReference>
<feature type="compositionally biased region" description="Polar residues" evidence="7">
    <location>
        <begin position="689"/>
        <end position="714"/>
    </location>
</feature>
<dbReference type="Pfam" id="PF00041">
    <property type="entry name" value="fn3"/>
    <property type="match status" value="4"/>
</dbReference>
<gene>
    <name evidence="10" type="primary">Neogenin</name>
    <name evidence="10" type="ORF">Cadr_000026306</name>
</gene>
<keyword evidence="6" id="KW-0325">Glycoprotein</keyword>
<feature type="transmembrane region" description="Helical" evidence="8">
    <location>
        <begin position="555"/>
        <end position="574"/>
    </location>
</feature>
<name>A0A5N4CDQ5_CAMDR</name>
<feature type="region of interest" description="Disordered" evidence="7">
    <location>
        <begin position="619"/>
        <end position="771"/>
    </location>
</feature>